<evidence type="ECO:0000313" key="2">
    <source>
        <dbReference type="EMBL" id="KGX84363.1"/>
    </source>
</evidence>
<keyword evidence="1" id="KW-0472">Membrane</keyword>
<comment type="caution">
    <text evidence="2">The sequence shown here is derived from an EMBL/GenBank/DDBJ whole genome shotgun (WGS) entry which is preliminary data.</text>
</comment>
<dbReference type="OrthoDB" id="2910266at2"/>
<feature type="transmembrane region" description="Helical" evidence="1">
    <location>
        <begin position="60"/>
        <end position="92"/>
    </location>
</feature>
<proteinExistence type="predicted"/>
<dbReference type="Proteomes" id="UP000030401">
    <property type="component" value="Unassembled WGS sequence"/>
</dbReference>
<reference evidence="2 3" key="1">
    <citation type="submission" date="2013-08" db="EMBL/GenBank/DDBJ databases">
        <authorList>
            <person name="Huang J."/>
            <person name="Wang G."/>
        </authorList>
    </citation>
    <scope>NUCLEOTIDE SEQUENCE [LARGE SCALE GENOMIC DNA]</scope>
    <source>
        <strain evidence="2 3">JSM 072002</strain>
    </source>
</reference>
<dbReference type="STRING" id="1385512.N784_13585"/>
<name>A0A0A5FZV3_9BACI</name>
<evidence type="ECO:0008006" key="4">
    <source>
        <dbReference type="Google" id="ProtNLM"/>
    </source>
</evidence>
<dbReference type="EMBL" id="AVPG01000040">
    <property type="protein sequence ID" value="KGX84363.1"/>
    <property type="molecule type" value="Genomic_DNA"/>
</dbReference>
<dbReference type="AlphaFoldDB" id="A0A0A5FZV3"/>
<keyword evidence="3" id="KW-1185">Reference proteome</keyword>
<evidence type="ECO:0000256" key="1">
    <source>
        <dbReference type="SAM" id="Phobius"/>
    </source>
</evidence>
<keyword evidence="1" id="KW-1133">Transmembrane helix</keyword>
<feature type="transmembrane region" description="Helical" evidence="1">
    <location>
        <begin position="31"/>
        <end position="53"/>
    </location>
</feature>
<evidence type="ECO:0000313" key="3">
    <source>
        <dbReference type="Proteomes" id="UP000030401"/>
    </source>
</evidence>
<feature type="transmembrane region" description="Helical" evidence="1">
    <location>
        <begin position="5"/>
        <end position="25"/>
    </location>
</feature>
<dbReference type="eggNOG" id="ENOG503305I">
    <property type="taxonomic scope" value="Bacteria"/>
</dbReference>
<dbReference type="RefSeq" id="WP_036836348.1">
    <property type="nucleotide sequence ID" value="NZ_AVPG01000040.1"/>
</dbReference>
<gene>
    <name evidence="2" type="ORF">N784_13585</name>
</gene>
<organism evidence="2 3">
    <name type="scientific">Pontibacillus litoralis JSM 072002</name>
    <dbReference type="NCBI Taxonomy" id="1385512"/>
    <lineage>
        <taxon>Bacteria</taxon>
        <taxon>Bacillati</taxon>
        <taxon>Bacillota</taxon>
        <taxon>Bacilli</taxon>
        <taxon>Bacillales</taxon>
        <taxon>Bacillaceae</taxon>
        <taxon>Pontibacillus</taxon>
    </lineage>
</organism>
<keyword evidence="1" id="KW-0812">Transmembrane</keyword>
<sequence length="100" mass="10935">MRTTIIIGGLLGILISLTVMLSAIVDDSYTLGNFGILAIVGSVLAITGSFRLYNKGKLSGYFIITGCLLGIYGLWYFYTIPALLITIPYLFILLKKVKTH</sequence>
<accession>A0A0A5FZV3</accession>
<protein>
    <recommendedName>
        <fullName evidence="4">DUF4064 domain-containing protein</fullName>
    </recommendedName>
</protein>